<accession>A0A1F5G2F7</accession>
<dbReference type="Gene3D" id="3.40.1620.10">
    <property type="entry name" value="YefM-like domain"/>
    <property type="match status" value="1"/>
</dbReference>
<evidence type="ECO:0000256" key="1">
    <source>
        <dbReference type="ARBA" id="ARBA00009981"/>
    </source>
</evidence>
<dbReference type="InterPro" id="IPR036165">
    <property type="entry name" value="YefM-like_sf"/>
</dbReference>
<organism evidence="3 4">
    <name type="scientific">Candidatus Curtissbacteria bacterium RIFCSPHIGHO2_01_FULL_41_13</name>
    <dbReference type="NCBI Taxonomy" id="1797745"/>
    <lineage>
        <taxon>Bacteria</taxon>
        <taxon>Candidatus Curtissiibacteriota</taxon>
    </lineage>
</organism>
<comment type="caution">
    <text evidence="3">The sequence shown here is derived from an EMBL/GenBank/DDBJ whole genome shotgun (WGS) entry which is preliminary data.</text>
</comment>
<dbReference type="Proteomes" id="UP000177069">
    <property type="component" value="Unassembled WGS sequence"/>
</dbReference>
<dbReference type="InterPro" id="IPR006442">
    <property type="entry name" value="Antitoxin_Phd/YefM"/>
</dbReference>
<evidence type="ECO:0000256" key="2">
    <source>
        <dbReference type="RuleBase" id="RU362080"/>
    </source>
</evidence>
<comment type="function">
    <text evidence="2">Antitoxin component of a type II toxin-antitoxin (TA) system.</text>
</comment>
<evidence type="ECO:0000313" key="4">
    <source>
        <dbReference type="Proteomes" id="UP000177069"/>
    </source>
</evidence>
<gene>
    <name evidence="3" type="ORF">A2696_04065</name>
</gene>
<dbReference type="EMBL" id="MFBA01000006">
    <property type="protein sequence ID" value="OGD86028.1"/>
    <property type="molecule type" value="Genomic_DNA"/>
</dbReference>
<sequence>MLQSITMLDLRKKIGEIVDQSFYRKERFLIKRKDKPVAVLVPIEDYELFIGDEKDIEIYSDRRIRQFLKEDKLTKKQKAAVQKLLEK</sequence>
<dbReference type="SUPFAM" id="SSF143120">
    <property type="entry name" value="YefM-like"/>
    <property type="match status" value="1"/>
</dbReference>
<reference evidence="3 4" key="1">
    <citation type="journal article" date="2016" name="Nat. Commun.">
        <title>Thousands of microbial genomes shed light on interconnected biogeochemical processes in an aquifer system.</title>
        <authorList>
            <person name="Anantharaman K."/>
            <person name="Brown C.T."/>
            <person name="Hug L.A."/>
            <person name="Sharon I."/>
            <person name="Castelle C.J."/>
            <person name="Probst A.J."/>
            <person name="Thomas B.C."/>
            <person name="Singh A."/>
            <person name="Wilkins M.J."/>
            <person name="Karaoz U."/>
            <person name="Brodie E.L."/>
            <person name="Williams K.H."/>
            <person name="Hubbard S.S."/>
            <person name="Banfield J.F."/>
        </authorList>
    </citation>
    <scope>NUCLEOTIDE SEQUENCE [LARGE SCALE GENOMIC DNA]</scope>
</reference>
<name>A0A1F5G2F7_9BACT</name>
<dbReference type="NCBIfam" id="TIGR01552">
    <property type="entry name" value="phd_fam"/>
    <property type="match status" value="1"/>
</dbReference>
<comment type="similarity">
    <text evidence="1 2">Belongs to the phD/YefM antitoxin family.</text>
</comment>
<dbReference type="AlphaFoldDB" id="A0A1F5G2F7"/>
<evidence type="ECO:0000313" key="3">
    <source>
        <dbReference type="EMBL" id="OGD86028.1"/>
    </source>
</evidence>
<dbReference type="Pfam" id="PF02604">
    <property type="entry name" value="PhdYeFM_antitox"/>
    <property type="match status" value="1"/>
</dbReference>
<protein>
    <recommendedName>
        <fullName evidence="2">Antitoxin</fullName>
    </recommendedName>
</protein>
<proteinExistence type="inferred from homology"/>